<evidence type="ECO:0000256" key="1">
    <source>
        <dbReference type="SAM" id="MobiDB-lite"/>
    </source>
</evidence>
<dbReference type="Gene3D" id="3.40.395.10">
    <property type="entry name" value="Adenoviral Proteinase, Chain A"/>
    <property type="match status" value="1"/>
</dbReference>
<dbReference type="EMBL" id="SDMP01000008">
    <property type="protein sequence ID" value="RYR42928.1"/>
    <property type="molecule type" value="Genomic_DNA"/>
</dbReference>
<dbReference type="Proteomes" id="UP000289738">
    <property type="component" value="Chromosome A08"/>
</dbReference>
<dbReference type="AlphaFoldDB" id="A0A445BWJ7"/>
<proteinExistence type="predicted"/>
<evidence type="ECO:0008006" key="4">
    <source>
        <dbReference type="Google" id="ProtNLM"/>
    </source>
</evidence>
<protein>
    <recommendedName>
        <fullName evidence="4">Ubiquitin-like protease family profile domain-containing protein</fullName>
    </recommendedName>
</protein>
<gene>
    <name evidence="2" type="ORF">Ahy_A08g039363</name>
</gene>
<name>A0A445BWJ7_ARAHY</name>
<feature type="compositionally biased region" description="Polar residues" evidence="1">
    <location>
        <begin position="311"/>
        <end position="322"/>
    </location>
</feature>
<accession>A0A445BWJ7</accession>
<evidence type="ECO:0000313" key="2">
    <source>
        <dbReference type="EMBL" id="RYR42928.1"/>
    </source>
</evidence>
<dbReference type="InterPro" id="IPR038765">
    <property type="entry name" value="Papain-like_cys_pep_sf"/>
</dbReference>
<feature type="region of interest" description="Disordered" evidence="1">
    <location>
        <begin position="301"/>
        <end position="322"/>
    </location>
</feature>
<sequence length="554" mass="60754">MDKTSPARTKTPTSQSSEAIEKMVVDASVAEETHSLMNVDHTGMLVGRTLTRSSENLLAPMQTDLCAHSELVAAINGLATSVDALAARLEQSDVRGGRIEQCLDSLCKVLVRMESNMPETCSEKDMGESQQDIPFTKKDILNGDFVTTTPRRIGKMSRMVDGLNADIPIPISIPDDDDGDLVGENSRVKKTKGLENNVFLLRKSSTKGKSATAIAFPCSPLPQGDVPAANKKQCIQMNSIPATSILNAGSSIGAGSQNSQLPLMGRPTMIYKGGSSSSAVYPIQRGKIGNSKTNIPIREQETLHHVPSKRGGSSANGQKGNRGSTLNLFGSVMNTTTNHNVVNNNIIEMNPTMSPSPTEPSLSELQISIATYVFNSQGNQEEVLVKYGDLMMTRAELMTLKPGELPHDKTFEMFAMRLTKLFQRQDGPVIWCLPPSFSNDVINDIDVQQITETYMPTWMRLSMNLNYAYIPVKEDEGHWFLAVVAFKDEVLYHLDASMDDEKALRRKATIRKLGDGLSAVIGKPKYPLQFSKKYKGVTYFRIREADGLPTAQSR</sequence>
<reference evidence="2 3" key="1">
    <citation type="submission" date="2019-01" db="EMBL/GenBank/DDBJ databases">
        <title>Sequencing of cultivated peanut Arachis hypogaea provides insights into genome evolution and oil improvement.</title>
        <authorList>
            <person name="Chen X."/>
        </authorList>
    </citation>
    <scope>NUCLEOTIDE SEQUENCE [LARGE SCALE GENOMIC DNA]</scope>
    <source>
        <strain evidence="3">cv. Fuhuasheng</strain>
        <tissue evidence="2">Leaves</tissue>
    </source>
</reference>
<comment type="caution">
    <text evidence="2">The sequence shown here is derived from an EMBL/GenBank/DDBJ whole genome shotgun (WGS) entry which is preliminary data.</text>
</comment>
<organism evidence="2 3">
    <name type="scientific">Arachis hypogaea</name>
    <name type="common">Peanut</name>
    <dbReference type="NCBI Taxonomy" id="3818"/>
    <lineage>
        <taxon>Eukaryota</taxon>
        <taxon>Viridiplantae</taxon>
        <taxon>Streptophyta</taxon>
        <taxon>Embryophyta</taxon>
        <taxon>Tracheophyta</taxon>
        <taxon>Spermatophyta</taxon>
        <taxon>Magnoliopsida</taxon>
        <taxon>eudicotyledons</taxon>
        <taxon>Gunneridae</taxon>
        <taxon>Pentapetalae</taxon>
        <taxon>rosids</taxon>
        <taxon>fabids</taxon>
        <taxon>Fabales</taxon>
        <taxon>Fabaceae</taxon>
        <taxon>Papilionoideae</taxon>
        <taxon>50 kb inversion clade</taxon>
        <taxon>dalbergioids sensu lato</taxon>
        <taxon>Dalbergieae</taxon>
        <taxon>Pterocarpus clade</taxon>
        <taxon>Arachis</taxon>
    </lineage>
</organism>
<evidence type="ECO:0000313" key="3">
    <source>
        <dbReference type="Proteomes" id="UP000289738"/>
    </source>
</evidence>
<keyword evidence="3" id="KW-1185">Reference proteome</keyword>
<dbReference type="SUPFAM" id="SSF54001">
    <property type="entry name" value="Cysteine proteinases"/>
    <property type="match status" value="1"/>
</dbReference>